<accession>A0A9W7FHZ6</accession>
<evidence type="ECO:0000313" key="3">
    <source>
        <dbReference type="Proteomes" id="UP001165082"/>
    </source>
</evidence>
<dbReference type="AlphaFoldDB" id="A0A9W7FHZ6"/>
<feature type="compositionally biased region" description="Basic and acidic residues" evidence="1">
    <location>
        <begin position="108"/>
        <end position="124"/>
    </location>
</feature>
<feature type="compositionally biased region" description="Low complexity" evidence="1">
    <location>
        <begin position="1"/>
        <end position="19"/>
    </location>
</feature>
<gene>
    <name evidence="2" type="ORF">TrRE_jg4765</name>
</gene>
<protein>
    <submittedName>
        <fullName evidence="2">Uncharacterized protein</fullName>
    </submittedName>
</protein>
<dbReference type="EMBL" id="BRXZ01000477">
    <property type="protein sequence ID" value="GMI12445.1"/>
    <property type="molecule type" value="Genomic_DNA"/>
</dbReference>
<keyword evidence="3" id="KW-1185">Reference proteome</keyword>
<feature type="compositionally biased region" description="Polar residues" evidence="1">
    <location>
        <begin position="20"/>
        <end position="34"/>
    </location>
</feature>
<proteinExistence type="predicted"/>
<sequence length="209" mass="22810">MSPDTSPDISPDISPIFSSHKNTTPSNPAPQSKSPHLPPYTPNVSSPLPTPGSKKEVRLHPATNVSGVPTGLYSPKGRVIWSRREGGGASSAAGTAGTGRRHNSLQDSGRRGEEEWGKGEEGSERGGNASDLNDKSMNSFMANIDRKYKTITKSVALYFQSFSLIKWNEMFISVDQSFFWRRSLVWANDDGGNLKQHVIAKYSSMAVLR</sequence>
<evidence type="ECO:0000256" key="1">
    <source>
        <dbReference type="SAM" id="MobiDB-lite"/>
    </source>
</evidence>
<reference evidence="2" key="1">
    <citation type="submission" date="2022-07" db="EMBL/GenBank/DDBJ databases">
        <title>Genome analysis of Parmales, a sister group of diatoms, reveals the evolutionary specialization of diatoms from phago-mixotrophs to photoautotrophs.</title>
        <authorList>
            <person name="Ban H."/>
            <person name="Sato S."/>
            <person name="Yoshikawa S."/>
            <person name="Kazumasa Y."/>
            <person name="Nakamura Y."/>
            <person name="Ichinomiya M."/>
            <person name="Saitoh K."/>
            <person name="Sato N."/>
            <person name="Blanc-Mathieu R."/>
            <person name="Endo H."/>
            <person name="Kuwata A."/>
            <person name="Ogata H."/>
        </authorList>
    </citation>
    <scope>NUCLEOTIDE SEQUENCE</scope>
</reference>
<comment type="caution">
    <text evidence="2">The sequence shown here is derived from an EMBL/GenBank/DDBJ whole genome shotgun (WGS) entry which is preliminary data.</text>
</comment>
<dbReference type="Proteomes" id="UP001165082">
    <property type="component" value="Unassembled WGS sequence"/>
</dbReference>
<evidence type="ECO:0000313" key="2">
    <source>
        <dbReference type="EMBL" id="GMI12445.1"/>
    </source>
</evidence>
<name>A0A9W7FHZ6_9STRA</name>
<feature type="region of interest" description="Disordered" evidence="1">
    <location>
        <begin position="1"/>
        <end position="135"/>
    </location>
</feature>
<organism evidence="2 3">
    <name type="scientific">Triparma retinervis</name>
    <dbReference type="NCBI Taxonomy" id="2557542"/>
    <lineage>
        <taxon>Eukaryota</taxon>
        <taxon>Sar</taxon>
        <taxon>Stramenopiles</taxon>
        <taxon>Ochrophyta</taxon>
        <taxon>Bolidophyceae</taxon>
        <taxon>Parmales</taxon>
        <taxon>Triparmaceae</taxon>
        <taxon>Triparma</taxon>
    </lineage>
</organism>